<name>A0ACB7IWW2_PLECO</name>
<accession>A0ACB7IWW2</accession>
<gene>
    <name evidence="1" type="ORF">CCMSSC00406_0006537</name>
</gene>
<comment type="caution">
    <text evidence="1">The sequence shown here is derived from an EMBL/GenBank/DDBJ whole genome shotgun (WGS) entry which is preliminary data.</text>
</comment>
<protein>
    <submittedName>
        <fullName evidence="1">Uncharacterized protein</fullName>
    </submittedName>
</protein>
<reference evidence="1 2" key="1">
    <citation type="journal article" date="2021" name="Appl. Environ. Microbiol.">
        <title>Genetic linkage and physical mapping for an oyster mushroom Pleurotus cornucopiae and QTL analysis for the trait cap color.</title>
        <authorList>
            <person name="Zhang Y."/>
            <person name="Gao W."/>
            <person name="Sonnenberg A."/>
            <person name="Chen Q."/>
            <person name="Zhang J."/>
            <person name="Huang C."/>
        </authorList>
    </citation>
    <scope>NUCLEOTIDE SEQUENCE [LARGE SCALE GENOMIC DNA]</scope>
    <source>
        <strain evidence="1">CCMSSC00406</strain>
    </source>
</reference>
<keyword evidence="2" id="KW-1185">Reference proteome</keyword>
<dbReference type="EMBL" id="WQMT02000005">
    <property type="protein sequence ID" value="KAG9222240.1"/>
    <property type="molecule type" value="Genomic_DNA"/>
</dbReference>
<sequence>MEQNFQFINFDKRLSTGRLVRLGDFNGSSIVKHLTIPRPFLKLEHLLERIRYNPPPTPDMAALGKLATFPTELILWIFEAADLAEAFMLAATNGQLLIIGYASIVSKLSRHPLGTQWNYDRIICLGDQETESLPPNFLTTEEKLEVLQWTLDDQDEDRPSEEGSTSYDIPRCPASVHDLATYEGQTFGLYRYGEKGMDTPFSHWSSRLQLRQVTLILKIVYGSGLPKEDYRLCDLLQQEIIWRGKYVRDTLVLVNISKHEYVRAVNTKGHHVLDYALSWLRDRWCEADPLVRG</sequence>
<proteinExistence type="predicted"/>
<dbReference type="Proteomes" id="UP000824881">
    <property type="component" value="Unassembled WGS sequence"/>
</dbReference>
<evidence type="ECO:0000313" key="1">
    <source>
        <dbReference type="EMBL" id="KAG9222240.1"/>
    </source>
</evidence>
<evidence type="ECO:0000313" key="2">
    <source>
        <dbReference type="Proteomes" id="UP000824881"/>
    </source>
</evidence>
<organism evidence="1 2">
    <name type="scientific">Pleurotus cornucopiae</name>
    <name type="common">Cornucopia mushroom</name>
    <dbReference type="NCBI Taxonomy" id="5321"/>
    <lineage>
        <taxon>Eukaryota</taxon>
        <taxon>Fungi</taxon>
        <taxon>Dikarya</taxon>
        <taxon>Basidiomycota</taxon>
        <taxon>Agaricomycotina</taxon>
        <taxon>Agaricomycetes</taxon>
        <taxon>Agaricomycetidae</taxon>
        <taxon>Agaricales</taxon>
        <taxon>Pleurotineae</taxon>
        <taxon>Pleurotaceae</taxon>
        <taxon>Pleurotus</taxon>
    </lineage>
</organism>